<dbReference type="Gene3D" id="3.40.50.1110">
    <property type="entry name" value="SGNH hydrolase"/>
    <property type="match status" value="1"/>
</dbReference>
<dbReference type="Pfam" id="PF13472">
    <property type="entry name" value="Lipase_GDSL_2"/>
    <property type="match status" value="1"/>
</dbReference>
<feature type="domain" description="SGNH hydrolase-type esterase" evidence="2">
    <location>
        <begin position="73"/>
        <end position="252"/>
    </location>
</feature>
<proteinExistence type="predicted"/>
<dbReference type="CDD" id="cd01836">
    <property type="entry name" value="FeeA_FeeB_like"/>
    <property type="match status" value="1"/>
</dbReference>
<name>A0A542E1M9_9MICO</name>
<dbReference type="InterPro" id="IPR051532">
    <property type="entry name" value="Ester_Hydrolysis_Enzymes"/>
</dbReference>
<dbReference type="RefSeq" id="WP_141848646.1">
    <property type="nucleotide sequence ID" value="NZ_BAAAPR010000014.1"/>
</dbReference>
<organism evidence="3 4">
    <name type="scientific">Lapillicoccus jejuensis</name>
    <dbReference type="NCBI Taxonomy" id="402171"/>
    <lineage>
        <taxon>Bacteria</taxon>
        <taxon>Bacillati</taxon>
        <taxon>Actinomycetota</taxon>
        <taxon>Actinomycetes</taxon>
        <taxon>Micrococcales</taxon>
        <taxon>Intrasporangiaceae</taxon>
        <taxon>Lapillicoccus</taxon>
    </lineage>
</organism>
<evidence type="ECO:0000313" key="3">
    <source>
        <dbReference type="EMBL" id="TQJ09243.1"/>
    </source>
</evidence>
<dbReference type="GO" id="GO:0004622">
    <property type="term" value="F:phosphatidylcholine lysophospholipase activity"/>
    <property type="evidence" value="ECO:0007669"/>
    <property type="project" value="TreeGrafter"/>
</dbReference>
<reference evidence="3 4" key="1">
    <citation type="submission" date="2019-06" db="EMBL/GenBank/DDBJ databases">
        <title>Sequencing the genomes of 1000 actinobacteria strains.</title>
        <authorList>
            <person name="Klenk H.-P."/>
        </authorList>
    </citation>
    <scope>NUCLEOTIDE SEQUENCE [LARGE SCALE GENOMIC DNA]</scope>
    <source>
        <strain evidence="3 4">DSM 18607</strain>
    </source>
</reference>
<comment type="caution">
    <text evidence="3">The sequence shown here is derived from an EMBL/GenBank/DDBJ whole genome shotgun (WGS) entry which is preliminary data.</text>
</comment>
<dbReference type="OrthoDB" id="9804395at2"/>
<dbReference type="PANTHER" id="PTHR30383:SF5">
    <property type="entry name" value="SGNH HYDROLASE-TYPE ESTERASE DOMAIN-CONTAINING PROTEIN"/>
    <property type="match status" value="1"/>
</dbReference>
<dbReference type="AlphaFoldDB" id="A0A542E1M9"/>
<evidence type="ECO:0000256" key="1">
    <source>
        <dbReference type="SAM" id="Phobius"/>
    </source>
</evidence>
<dbReference type="InterPro" id="IPR036514">
    <property type="entry name" value="SGNH_hydro_sf"/>
</dbReference>
<gene>
    <name evidence="3" type="ORF">FB458_2353</name>
</gene>
<dbReference type="SUPFAM" id="SSF52266">
    <property type="entry name" value="SGNH hydrolase"/>
    <property type="match status" value="1"/>
</dbReference>
<keyword evidence="1" id="KW-0812">Transmembrane</keyword>
<keyword evidence="1" id="KW-0472">Membrane</keyword>
<keyword evidence="1" id="KW-1133">Transmembrane helix</keyword>
<feature type="transmembrane region" description="Helical" evidence="1">
    <location>
        <begin position="13"/>
        <end position="36"/>
    </location>
</feature>
<keyword evidence="4" id="KW-1185">Reference proteome</keyword>
<evidence type="ECO:0000259" key="2">
    <source>
        <dbReference type="Pfam" id="PF13472"/>
    </source>
</evidence>
<evidence type="ECO:0000313" key="4">
    <source>
        <dbReference type="Proteomes" id="UP000317893"/>
    </source>
</evidence>
<protein>
    <submittedName>
        <fullName evidence="3">Lysophospholipase L1-like esterase</fullName>
    </submittedName>
</protein>
<dbReference type="Proteomes" id="UP000317893">
    <property type="component" value="Unassembled WGS sequence"/>
</dbReference>
<dbReference type="EMBL" id="VFMN01000001">
    <property type="protein sequence ID" value="TQJ09243.1"/>
    <property type="molecule type" value="Genomic_DNA"/>
</dbReference>
<accession>A0A542E1M9</accession>
<dbReference type="InterPro" id="IPR013830">
    <property type="entry name" value="SGNH_hydro"/>
</dbReference>
<dbReference type="PANTHER" id="PTHR30383">
    <property type="entry name" value="THIOESTERASE 1/PROTEASE 1/LYSOPHOSPHOLIPASE L1"/>
    <property type="match status" value="1"/>
</dbReference>
<sequence length="359" mass="36309">MGRARRATRIAQAAAYGGGFGVAGIGALGALGYGVITVEARLARRIVGQPFDGAPDDDGLYGAGLGAPLELLVLGDSTAAGLGADSAMQTAGAFLAGGLSAFAGRQVRLTNVAVVGAESSGLEVQVVNALDAVPHPDAAVILIGANDVTHRIDKAVAVRHLARAVRRLRDAGAEVVVGTCPDLGAVTPVAQPLRLLARRWSRDLAAAQTVAVVEAGGRSVSLGDLLGPEFARSPEEMFAKDRFHPSSAGYARAASAMLPSVCVALGLWEEQSSTTPDWRRGDTVGPVSRTASAAVAAPGTEVSATEVAGAERGPRGRWAIGLRRVRRPVPERTARAGAGGAATGLVGTTAVAAEQVPGS</sequence>